<keyword evidence="2 4" id="KW-0418">Kinase</keyword>
<dbReference type="SUPFAM" id="SSF53613">
    <property type="entry name" value="Ribokinase-like"/>
    <property type="match status" value="1"/>
</dbReference>
<evidence type="ECO:0000256" key="2">
    <source>
        <dbReference type="ARBA" id="ARBA00022777"/>
    </source>
</evidence>
<dbReference type="PANTHER" id="PTHR42774:SF3">
    <property type="entry name" value="KETOHEXOKINASE"/>
    <property type="match status" value="1"/>
</dbReference>
<proteinExistence type="predicted"/>
<dbReference type="Gene3D" id="3.40.1190.20">
    <property type="match status" value="1"/>
</dbReference>
<evidence type="ECO:0000256" key="1">
    <source>
        <dbReference type="ARBA" id="ARBA00022679"/>
    </source>
</evidence>
<keyword evidence="5" id="KW-1185">Reference proteome</keyword>
<feature type="domain" description="Carbohydrate kinase PfkB" evidence="3">
    <location>
        <begin position="9"/>
        <end position="288"/>
    </location>
</feature>
<dbReference type="EMBL" id="CP034463">
    <property type="protein sequence ID" value="AZP15327.1"/>
    <property type="molecule type" value="Genomic_DNA"/>
</dbReference>
<dbReference type="InterPro" id="IPR011611">
    <property type="entry name" value="PfkB_dom"/>
</dbReference>
<dbReference type="RefSeq" id="WP_126269706.1">
    <property type="nucleotide sequence ID" value="NZ_CP034463.1"/>
</dbReference>
<organism evidence="4 5">
    <name type="scientific">Streptomyces aquilus</name>
    <dbReference type="NCBI Taxonomy" id="2548456"/>
    <lineage>
        <taxon>Bacteria</taxon>
        <taxon>Bacillati</taxon>
        <taxon>Actinomycetota</taxon>
        <taxon>Actinomycetes</taxon>
        <taxon>Kitasatosporales</taxon>
        <taxon>Streptomycetaceae</taxon>
        <taxon>Streptomyces</taxon>
    </lineage>
</organism>
<dbReference type="InterPro" id="IPR002139">
    <property type="entry name" value="Ribo/fructo_kinase"/>
</dbReference>
<evidence type="ECO:0000313" key="4">
    <source>
        <dbReference type="EMBL" id="AZP15327.1"/>
    </source>
</evidence>
<keyword evidence="1" id="KW-0808">Transferase</keyword>
<reference evidence="4 5" key="1">
    <citation type="submission" date="2018-12" db="EMBL/GenBank/DDBJ databases">
        <authorList>
            <person name="Li K."/>
        </authorList>
    </citation>
    <scope>NUCLEOTIDE SEQUENCE [LARGE SCALE GENOMIC DNA]</scope>
    <source>
        <strain evidence="5">CR22</strain>
    </source>
</reference>
<dbReference type="PANTHER" id="PTHR42774">
    <property type="entry name" value="PHOSPHOTRANSFERASE SYSTEM TRANSPORT PROTEIN"/>
    <property type="match status" value="1"/>
</dbReference>
<dbReference type="PRINTS" id="PR00990">
    <property type="entry name" value="RIBOKINASE"/>
</dbReference>
<gene>
    <name evidence="4" type="ORF">EJC51_03955</name>
</gene>
<dbReference type="InterPro" id="IPR029056">
    <property type="entry name" value="Ribokinase-like"/>
</dbReference>
<dbReference type="InterPro" id="IPR052562">
    <property type="entry name" value="Ketohexokinase-related"/>
</dbReference>
<protein>
    <submittedName>
        <fullName evidence="4">Sugar kinase</fullName>
    </submittedName>
</protein>
<dbReference type="AlphaFoldDB" id="A0A3Q9BW56"/>
<accession>A0A3Q9BW56</accession>
<dbReference type="KEGG" id="saqu:EJC51_03955"/>
<name>A0A3Q9BW56_9ACTN</name>
<dbReference type="GO" id="GO:0016301">
    <property type="term" value="F:kinase activity"/>
    <property type="evidence" value="ECO:0007669"/>
    <property type="project" value="UniProtKB-KW"/>
</dbReference>
<dbReference type="Pfam" id="PF00294">
    <property type="entry name" value="PfkB"/>
    <property type="match status" value="1"/>
</dbReference>
<dbReference type="Proteomes" id="UP000280197">
    <property type="component" value="Chromosome"/>
</dbReference>
<evidence type="ECO:0000259" key="3">
    <source>
        <dbReference type="Pfam" id="PF00294"/>
    </source>
</evidence>
<sequence length="292" mass="30140">MSQRPEGLFVGLCTFDVVQLVDHLPGPDEKVTARRQTVAAGGPAANAAAAFAHLGGAATLLTSIGSHPLGVAAAADLEGLGVTVRDLSADSTEPPSVSSILVTASSGDRAVASTNAVGRRIALPADLTALVAGYDVVEFDGHHMDLALAVARAARDAGCRTVLDGGSWKAGTEQLLPSIDVAVCADSFRPPGTTGPEEVLRFLRDHHVPWRAVSRGGRPLVWEGPHGGGTVDVPAVRVVDTLGAGDVLHGTLAHRLSLQTELTEPAFAGALRAATEWASRACTSFGTRDWMK</sequence>
<evidence type="ECO:0000313" key="5">
    <source>
        <dbReference type="Proteomes" id="UP000280197"/>
    </source>
</evidence>